<organism evidence="2 3">
    <name type="scientific">Apophysomyces ossiformis</name>
    <dbReference type="NCBI Taxonomy" id="679940"/>
    <lineage>
        <taxon>Eukaryota</taxon>
        <taxon>Fungi</taxon>
        <taxon>Fungi incertae sedis</taxon>
        <taxon>Mucoromycota</taxon>
        <taxon>Mucoromycotina</taxon>
        <taxon>Mucoromycetes</taxon>
        <taxon>Mucorales</taxon>
        <taxon>Mucorineae</taxon>
        <taxon>Mucoraceae</taxon>
        <taxon>Apophysomyces</taxon>
    </lineage>
</organism>
<dbReference type="EMBL" id="JABAYA010000310">
    <property type="protein sequence ID" value="KAF7721072.1"/>
    <property type="molecule type" value="Genomic_DNA"/>
</dbReference>
<dbReference type="Proteomes" id="UP000605846">
    <property type="component" value="Unassembled WGS sequence"/>
</dbReference>
<evidence type="ECO:0000313" key="2">
    <source>
        <dbReference type="EMBL" id="KAF7721072.1"/>
    </source>
</evidence>
<dbReference type="AlphaFoldDB" id="A0A8H7BKD8"/>
<comment type="caution">
    <text evidence="2">The sequence shown here is derived from an EMBL/GenBank/DDBJ whole genome shotgun (WGS) entry which is preliminary data.</text>
</comment>
<reference evidence="2" key="1">
    <citation type="submission" date="2020-01" db="EMBL/GenBank/DDBJ databases">
        <title>Genome Sequencing of Three Apophysomyces-Like Fungal Strains Confirms a Novel Fungal Genus in the Mucoromycota with divergent Burkholderia-like Endosymbiotic Bacteria.</title>
        <authorList>
            <person name="Stajich J.E."/>
            <person name="Macias A.M."/>
            <person name="Carter-House D."/>
            <person name="Lovett B."/>
            <person name="Kasson L.R."/>
            <person name="Berry K."/>
            <person name="Grigoriev I."/>
            <person name="Chang Y."/>
            <person name="Spatafora J."/>
            <person name="Kasson M.T."/>
        </authorList>
    </citation>
    <scope>NUCLEOTIDE SEQUENCE</scope>
    <source>
        <strain evidence="2">NRRL A-21654</strain>
    </source>
</reference>
<dbReference type="OrthoDB" id="20872at2759"/>
<name>A0A8H7BKD8_9FUNG</name>
<dbReference type="InterPro" id="IPR052895">
    <property type="entry name" value="HetReg/Transcr_Mod"/>
</dbReference>
<gene>
    <name evidence="2" type="ORF">EC973_005490</name>
</gene>
<dbReference type="Pfam" id="PF06985">
    <property type="entry name" value="HET"/>
    <property type="match status" value="1"/>
</dbReference>
<dbReference type="PANTHER" id="PTHR24148">
    <property type="entry name" value="ANKYRIN REPEAT DOMAIN-CONTAINING PROTEIN 39 HOMOLOG-RELATED"/>
    <property type="match status" value="1"/>
</dbReference>
<sequence length="608" mass="71473">MGEIVLLDTESDFQDIKCISIPLDESFPPYYAISYRWGVHPEWKAKTPNYVASITSISQGNLIKLCQLLRCQTRYLWIDVVCINQADIFHRKMAIKNMDNIYRQAKRIIAVPDLCYCDENPRMKEVTKEDIEMAVDKVTYHVAARMKERDLDEEKEMMSLEGIGFIRYAIEEWANRCWVISERTIGVKLNKLDVILLRANGAKIPYRQWQNFPLSINWNIIFNQFTLIKTILECKSTKYIDRLFAILPHTKYRDAVQQLVDEERTVENMTELKVILFDILDEQGKEVVFRILVKHDFRYVLPSFVKEEQFLLSSEADYTDIQRTVHDGKPALKFSALYVIQPEIPRWYKEKYREVKAAMDIFIFISKDVYYRPYEKIQCVNLNGLWMVDSMEDSTLLFRKPVHCKYENTCLMRHNGSDMVRKATLCAARQNLVKTILESKSIKPIDRLFAILPQTKRKEAVRKLLHEDRSIDNMIDLKVVLMDVLDMEGKVMMLRDMIARYHDFEHLLPLSITEEPFQLPEADDLKVTYVSYMETTTYRGKQAVKPSEPYSIWQGSHDTTQLEDTVLDVPLDVSNTCFQLHRILRYVSSGGIWFVRDIDIYLLNMVNL</sequence>
<keyword evidence="3" id="KW-1185">Reference proteome</keyword>
<dbReference type="InterPro" id="IPR010730">
    <property type="entry name" value="HET"/>
</dbReference>
<evidence type="ECO:0000259" key="1">
    <source>
        <dbReference type="Pfam" id="PF06985"/>
    </source>
</evidence>
<dbReference type="PANTHER" id="PTHR24148:SF64">
    <property type="entry name" value="HETEROKARYON INCOMPATIBILITY DOMAIN-CONTAINING PROTEIN"/>
    <property type="match status" value="1"/>
</dbReference>
<proteinExistence type="predicted"/>
<protein>
    <recommendedName>
        <fullName evidence="1">Heterokaryon incompatibility domain-containing protein</fullName>
    </recommendedName>
</protein>
<accession>A0A8H7BKD8</accession>
<feature type="domain" description="Heterokaryon incompatibility" evidence="1">
    <location>
        <begin position="30"/>
        <end position="182"/>
    </location>
</feature>
<evidence type="ECO:0000313" key="3">
    <source>
        <dbReference type="Proteomes" id="UP000605846"/>
    </source>
</evidence>